<name>A0A2N5VNL4_9BASI</name>
<evidence type="ECO:0000313" key="3">
    <source>
        <dbReference type="EMBL" id="PLW50021.1"/>
    </source>
</evidence>
<reference evidence="5 6" key="1">
    <citation type="submission" date="2017-11" db="EMBL/GenBank/DDBJ databases">
        <title>De novo assembly and phasing of dikaryotic genomes from two isolates of Puccinia coronata f. sp. avenae, the causal agent of oat crown rust.</title>
        <authorList>
            <person name="Miller M.E."/>
            <person name="Zhang Y."/>
            <person name="Omidvar V."/>
            <person name="Sperschneider J."/>
            <person name="Schwessinger B."/>
            <person name="Raley C."/>
            <person name="Palmer J.M."/>
            <person name="Garnica D."/>
            <person name="Upadhyaya N."/>
            <person name="Rathjen J."/>
            <person name="Taylor J.M."/>
            <person name="Park R.F."/>
            <person name="Dodds P.N."/>
            <person name="Hirsch C.D."/>
            <person name="Kianian S.F."/>
            <person name="Figueroa M."/>
        </authorList>
    </citation>
    <scope>NUCLEOTIDE SEQUENCE [LARGE SCALE GENOMIC DNA]</scope>
    <source>
        <strain evidence="4">12NC29</strain>
        <strain evidence="2">12SD80</strain>
    </source>
</reference>
<feature type="region of interest" description="Disordered" evidence="1">
    <location>
        <begin position="50"/>
        <end position="70"/>
    </location>
</feature>
<dbReference type="AlphaFoldDB" id="A0A2N5VNL4"/>
<protein>
    <submittedName>
        <fullName evidence="4">Uncharacterized protein</fullName>
    </submittedName>
</protein>
<keyword evidence="5" id="KW-1185">Reference proteome</keyword>
<accession>A0A2N5VNL4</accession>
<proteinExistence type="predicted"/>
<comment type="caution">
    <text evidence="4">The sequence shown here is derived from an EMBL/GenBank/DDBJ whole genome shotgun (WGS) entry which is preliminary data.</text>
</comment>
<dbReference type="EMBL" id="PGCJ01000084">
    <property type="protein sequence ID" value="PLW51566.1"/>
    <property type="molecule type" value="Genomic_DNA"/>
</dbReference>
<dbReference type="Proteomes" id="UP000235388">
    <property type="component" value="Unassembled WGS sequence"/>
</dbReference>
<evidence type="ECO:0000313" key="5">
    <source>
        <dbReference type="Proteomes" id="UP000235388"/>
    </source>
</evidence>
<dbReference type="EMBL" id="PGCI01000013">
    <property type="protein sequence ID" value="PLW50021.1"/>
    <property type="molecule type" value="Genomic_DNA"/>
</dbReference>
<organism evidence="4 5">
    <name type="scientific">Puccinia coronata f. sp. avenae</name>
    <dbReference type="NCBI Taxonomy" id="200324"/>
    <lineage>
        <taxon>Eukaryota</taxon>
        <taxon>Fungi</taxon>
        <taxon>Dikarya</taxon>
        <taxon>Basidiomycota</taxon>
        <taxon>Pucciniomycotina</taxon>
        <taxon>Pucciniomycetes</taxon>
        <taxon>Pucciniales</taxon>
        <taxon>Pucciniaceae</taxon>
        <taxon>Puccinia</taxon>
    </lineage>
</organism>
<evidence type="ECO:0000313" key="4">
    <source>
        <dbReference type="EMBL" id="PLW51566.1"/>
    </source>
</evidence>
<dbReference type="EMBL" id="PGCI01000723">
    <property type="protein sequence ID" value="PLW18945.1"/>
    <property type="molecule type" value="Genomic_DNA"/>
</dbReference>
<gene>
    <name evidence="4" type="ORF">PCANC_15223</name>
    <name evidence="3" type="ORF">PCASD_01243</name>
    <name evidence="2" type="ORF">PCASD_22744</name>
</gene>
<evidence type="ECO:0000313" key="2">
    <source>
        <dbReference type="EMBL" id="PLW18945.1"/>
    </source>
</evidence>
<evidence type="ECO:0000256" key="1">
    <source>
        <dbReference type="SAM" id="MobiDB-lite"/>
    </source>
</evidence>
<sequence>MSAPDSSQAYNSRIVSVKSPKKFRYVGATLPGLTGQTGQFECYVRPVIGSAGSDRSSSEPVGRAGPITGQTRRFERCLNGRVQPVNAGTLPALTGRTGRVKHRSNRRVRPVIGSACPTEAFPSRSDHWSNKADRAHLEPVCLTS</sequence>
<dbReference type="Proteomes" id="UP000235392">
    <property type="component" value="Unassembled WGS sequence"/>
</dbReference>
<evidence type="ECO:0000313" key="6">
    <source>
        <dbReference type="Proteomes" id="UP000235392"/>
    </source>
</evidence>